<dbReference type="EMBL" id="PQVH01000008">
    <property type="protein sequence ID" value="TFW71545.1"/>
    <property type="molecule type" value="Genomic_DNA"/>
</dbReference>
<comment type="similarity">
    <text evidence="2 9">Belongs to the thioester dehydratase family. FabZ subfamily.</text>
</comment>
<dbReference type="GO" id="GO:0006633">
    <property type="term" value="P:fatty acid biosynthetic process"/>
    <property type="evidence" value="ECO:0007669"/>
    <property type="project" value="UniProtKB-UniRule"/>
</dbReference>
<dbReference type="InterPro" id="IPR013114">
    <property type="entry name" value="FabA_FabZ"/>
</dbReference>
<dbReference type="OrthoDB" id="9772788at2"/>
<evidence type="ECO:0000256" key="4">
    <source>
        <dbReference type="ARBA" id="ARBA00022516"/>
    </source>
</evidence>
<evidence type="ECO:0000256" key="9">
    <source>
        <dbReference type="HAMAP-Rule" id="MF_00406"/>
    </source>
</evidence>
<keyword evidence="3 9" id="KW-0963">Cytoplasm</keyword>
<comment type="function">
    <text evidence="8 9">Involved in unsaturated fatty acids biosynthesis. Catalyzes the dehydration of short chain beta-hydroxyacyl-ACPs and long chain saturated and unsaturated beta-hydroxyacyl-ACPs.</text>
</comment>
<evidence type="ECO:0000256" key="1">
    <source>
        <dbReference type="ARBA" id="ARBA00004496"/>
    </source>
</evidence>
<dbReference type="PANTHER" id="PTHR30272:SF1">
    <property type="entry name" value="3-HYDROXYACYL-[ACYL-CARRIER-PROTEIN] DEHYDRATASE"/>
    <property type="match status" value="1"/>
</dbReference>
<comment type="subcellular location">
    <subcellularLocation>
        <location evidence="1 9">Cytoplasm</location>
    </subcellularLocation>
</comment>
<keyword evidence="7 9" id="KW-0456">Lyase</keyword>
<dbReference type="GO" id="GO:0019171">
    <property type="term" value="F:(3R)-hydroxyacyl-[acyl-carrier-protein] dehydratase activity"/>
    <property type="evidence" value="ECO:0007669"/>
    <property type="project" value="UniProtKB-EC"/>
</dbReference>
<dbReference type="InterPro" id="IPR029069">
    <property type="entry name" value="HotDog_dom_sf"/>
</dbReference>
<keyword evidence="4 9" id="KW-0444">Lipid biosynthesis</keyword>
<evidence type="ECO:0000256" key="2">
    <source>
        <dbReference type="ARBA" id="ARBA00009174"/>
    </source>
</evidence>
<dbReference type="Proteomes" id="UP000297706">
    <property type="component" value="Unassembled WGS sequence"/>
</dbReference>
<keyword evidence="6 9" id="KW-0443">Lipid metabolism</keyword>
<keyword evidence="11" id="KW-1185">Reference proteome</keyword>
<evidence type="ECO:0000256" key="6">
    <source>
        <dbReference type="ARBA" id="ARBA00023098"/>
    </source>
</evidence>
<dbReference type="GO" id="GO:0009245">
    <property type="term" value="P:lipid A biosynthetic process"/>
    <property type="evidence" value="ECO:0007669"/>
    <property type="project" value="UniProtKB-UniRule"/>
</dbReference>
<sequence>MTNNAIATTSMDIHEILEHLPHRYPFVLVDRVLSLELGKEITAIKNVSVNEPYFPGHFPYHPVMPGVLIVEAMAQAAAILSFKTMDTKPTDDSVYYFAGIDSARFKKPVSPGDQIVLNVKIDRILKGIWKYSGVATVDGTVVAEAQMMCILKAIEK</sequence>
<dbReference type="InterPro" id="IPR010084">
    <property type="entry name" value="FabZ"/>
</dbReference>
<protein>
    <recommendedName>
        <fullName evidence="9">3-hydroxyacyl-[acyl-carrier-protein] dehydratase FabZ</fullName>
        <ecNumber evidence="9">4.2.1.59</ecNumber>
    </recommendedName>
    <alternativeName>
        <fullName evidence="9">(3R)-hydroxymyristoyl-[acyl-carrier-protein] dehydratase</fullName>
        <shortName evidence="9">(3R)-hydroxymyristoyl-ACP dehydrase</shortName>
    </alternativeName>
    <alternativeName>
        <fullName evidence="9">Beta-hydroxyacyl-ACP dehydratase</fullName>
    </alternativeName>
</protein>
<comment type="catalytic activity">
    <reaction evidence="9">
        <text>a (3R)-hydroxyacyl-[ACP] = a (2E)-enoyl-[ACP] + H2O</text>
        <dbReference type="Rhea" id="RHEA:13097"/>
        <dbReference type="Rhea" id="RHEA-COMP:9925"/>
        <dbReference type="Rhea" id="RHEA-COMP:9945"/>
        <dbReference type="ChEBI" id="CHEBI:15377"/>
        <dbReference type="ChEBI" id="CHEBI:78784"/>
        <dbReference type="ChEBI" id="CHEBI:78827"/>
        <dbReference type="EC" id="4.2.1.59"/>
    </reaction>
</comment>
<organism evidence="10 11">
    <name type="scientific">Methylotenera oryzisoli</name>
    <dbReference type="NCBI Taxonomy" id="2080758"/>
    <lineage>
        <taxon>Bacteria</taxon>
        <taxon>Pseudomonadati</taxon>
        <taxon>Pseudomonadota</taxon>
        <taxon>Betaproteobacteria</taxon>
        <taxon>Nitrosomonadales</taxon>
        <taxon>Methylophilaceae</taxon>
        <taxon>Methylotenera</taxon>
    </lineage>
</organism>
<evidence type="ECO:0000256" key="7">
    <source>
        <dbReference type="ARBA" id="ARBA00023239"/>
    </source>
</evidence>
<evidence type="ECO:0000313" key="11">
    <source>
        <dbReference type="Proteomes" id="UP000297706"/>
    </source>
</evidence>
<dbReference type="GO" id="GO:0005737">
    <property type="term" value="C:cytoplasm"/>
    <property type="evidence" value="ECO:0007669"/>
    <property type="project" value="UniProtKB-SubCell"/>
</dbReference>
<evidence type="ECO:0000313" key="10">
    <source>
        <dbReference type="EMBL" id="TFW71545.1"/>
    </source>
</evidence>
<dbReference type="NCBIfam" id="TIGR01750">
    <property type="entry name" value="fabZ"/>
    <property type="match status" value="1"/>
</dbReference>
<proteinExistence type="inferred from homology"/>
<reference evidence="10 11" key="1">
    <citation type="submission" date="2018-02" db="EMBL/GenBank/DDBJ databases">
        <title>A novel lanthanide dependent methylotroph, Methylotenera sp. La3113.</title>
        <authorList>
            <person name="Lv H."/>
            <person name="Tani A."/>
        </authorList>
    </citation>
    <scope>NUCLEOTIDE SEQUENCE [LARGE SCALE GENOMIC DNA]</scope>
    <source>
        <strain evidence="10 11">La3113</strain>
    </source>
</reference>
<dbReference type="EC" id="4.2.1.59" evidence="9"/>
<dbReference type="Pfam" id="PF07977">
    <property type="entry name" value="FabA"/>
    <property type="match status" value="1"/>
</dbReference>
<dbReference type="Gene3D" id="3.10.129.10">
    <property type="entry name" value="Hotdog Thioesterase"/>
    <property type="match status" value="1"/>
</dbReference>
<dbReference type="SUPFAM" id="SSF54637">
    <property type="entry name" value="Thioesterase/thiol ester dehydrase-isomerase"/>
    <property type="match status" value="1"/>
</dbReference>
<evidence type="ECO:0000256" key="3">
    <source>
        <dbReference type="ARBA" id="ARBA00022490"/>
    </source>
</evidence>
<dbReference type="FunFam" id="3.10.129.10:FF:000001">
    <property type="entry name" value="3-hydroxyacyl-[acyl-carrier-protein] dehydratase FabZ"/>
    <property type="match status" value="1"/>
</dbReference>
<dbReference type="HAMAP" id="MF_00406">
    <property type="entry name" value="FabZ"/>
    <property type="match status" value="1"/>
</dbReference>
<evidence type="ECO:0000256" key="5">
    <source>
        <dbReference type="ARBA" id="ARBA00022556"/>
    </source>
</evidence>
<dbReference type="GO" id="GO:0016020">
    <property type="term" value="C:membrane"/>
    <property type="evidence" value="ECO:0007669"/>
    <property type="project" value="GOC"/>
</dbReference>
<comment type="caution">
    <text evidence="10">The sequence shown here is derived from an EMBL/GenBank/DDBJ whole genome shotgun (WGS) entry which is preliminary data.</text>
</comment>
<gene>
    <name evidence="9 10" type="primary">fabZ</name>
    <name evidence="10" type="ORF">C3Y98_05465</name>
</gene>
<name>A0A4Y9VRA0_9PROT</name>
<accession>A0A4Y9VRA0</accession>
<dbReference type="RefSeq" id="WP_135277089.1">
    <property type="nucleotide sequence ID" value="NZ_PQVH01000008.1"/>
</dbReference>
<dbReference type="PANTHER" id="PTHR30272">
    <property type="entry name" value="3-HYDROXYACYL-[ACYL-CARRIER-PROTEIN] DEHYDRATASE"/>
    <property type="match status" value="1"/>
</dbReference>
<dbReference type="AlphaFoldDB" id="A0A4Y9VRA0"/>
<dbReference type="CDD" id="cd01288">
    <property type="entry name" value="FabZ"/>
    <property type="match status" value="1"/>
</dbReference>
<keyword evidence="5 9" id="KW-0441">Lipid A biosynthesis</keyword>
<feature type="active site" evidence="9">
    <location>
        <position position="57"/>
    </location>
</feature>
<dbReference type="NCBIfam" id="NF000582">
    <property type="entry name" value="PRK00006.1"/>
    <property type="match status" value="1"/>
</dbReference>
<evidence type="ECO:0000256" key="8">
    <source>
        <dbReference type="ARBA" id="ARBA00025049"/>
    </source>
</evidence>